<feature type="transmembrane region" description="Helical" evidence="15">
    <location>
        <begin position="424"/>
        <end position="443"/>
    </location>
</feature>
<evidence type="ECO:0000256" key="13">
    <source>
        <dbReference type="ARBA" id="ARBA00042859"/>
    </source>
</evidence>
<feature type="transmembrane region" description="Helical" evidence="15">
    <location>
        <begin position="120"/>
        <end position="140"/>
    </location>
</feature>
<evidence type="ECO:0000256" key="1">
    <source>
        <dbReference type="ARBA" id="ARBA00004651"/>
    </source>
</evidence>
<keyword evidence="4" id="KW-1003">Cell membrane</keyword>
<dbReference type="RefSeq" id="WP_100254635.1">
    <property type="nucleotide sequence ID" value="NZ_CP024870.1"/>
</dbReference>
<dbReference type="Proteomes" id="UP000231179">
    <property type="component" value="Chromosome"/>
</dbReference>
<comment type="subunit">
    <text evidence="2">Homodimer.</text>
</comment>
<feature type="region of interest" description="Disordered" evidence="14">
    <location>
        <begin position="479"/>
        <end position="499"/>
    </location>
</feature>
<gene>
    <name evidence="16" type="primary">sgaT</name>
    <name evidence="16" type="ORF">SCLAR_v1c07810</name>
</gene>
<feature type="transmembrane region" description="Helical" evidence="15">
    <location>
        <begin position="84"/>
        <end position="108"/>
    </location>
</feature>
<keyword evidence="7 15" id="KW-0812">Transmembrane</keyword>
<evidence type="ECO:0000256" key="5">
    <source>
        <dbReference type="ARBA" id="ARBA00022597"/>
    </source>
</evidence>
<keyword evidence="9 15" id="KW-0472">Membrane</keyword>
<evidence type="ECO:0000256" key="12">
    <source>
        <dbReference type="ARBA" id="ARBA00039702"/>
    </source>
</evidence>
<dbReference type="PANTHER" id="PTHR33843">
    <property type="entry name" value="ASCORBATE-SPECIFIC PTS SYSTEM EIIC COMPONENT"/>
    <property type="match status" value="1"/>
</dbReference>
<feature type="transmembrane region" description="Helical" evidence="15">
    <location>
        <begin position="275"/>
        <end position="296"/>
    </location>
</feature>
<dbReference type="GO" id="GO:0005886">
    <property type="term" value="C:plasma membrane"/>
    <property type="evidence" value="ECO:0007669"/>
    <property type="project" value="UniProtKB-SubCell"/>
</dbReference>
<feature type="transmembrane region" description="Helical" evidence="15">
    <location>
        <begin position="450"/>
        <end position="470"/>
    </location>
</feature>
<dbReference type="EMBL" id="CP024870">
    <property type="protein sequence ID" value="ATX71096.1"/>
    <property type="molecule type" value="Genomic_DNA"/>
</dbReference>
<comment type="subcellular location">
    <subcellularLocation>
        <location evidence="1">Cell membrane</location>
        <topology evidence="1">Multi-pass membrane protein</topology>
    </subcellularLocation>
</comment>
<dbReference type="GO" id="GO:0009401">
    <property type="term" value="P:phosphoenolpyruvate-dependent sugar phosphotransferase system"/>
    <property type="evidence" value="ECO:0007669"/>
    <property type="project" value="UniProtKB-KW"/>
</dbReference>
<dbReference type="Pfam" id="PF03611">
    <property type="entry name" value="EIIC-GAT"/>
    <property type="match status" value="1"/>
</dbReference>
<keyword evidence="3" id="KW-0813">Transport</keyword>
<evidence type="ECO:0000256" key="9">
    <source>
        <dbReference type="ARBA" id="ARBA00023136"/>
    </source>
</evidence>
<comment type="similarity">
    <text evidence="11">Belongs to the UlaA family.</text>
</comment>
<evidence type="ECO:0000256" key="3">
    <source>
        <dbReference type="ARBA" id="ARBA00022448"/>
    </source>
</evidence>
<keyword evidence="6" id="KW-0598">Phosphotransferase system</keyword>
<protein>
    <recommendedName>
        <fullName evidence="12">Ascorbate-specific PTS system EIIC component</fullName>
    </recommendedName>
    <alternativeName>
        <fullName evidence="13">Ascorbate-specific permease IIC component UlaA</fullName>
    </alternativeName>
</protein>
<evidence type="ECO:0000256" key="14">
    <source>
        <dbReference type="SAM" id="MobiDB-lite"/>
    </source>
</evidence>
<sequence length="499" mass="53285">MEVLYFVQTFFATPAILIGLFGMIGSILQKKKATQVLTSTFKTITGYLVLGGGAGVLVGSISHFNSVFEAVFGVSGVIPNNDALGAVYAAMAQIGTLAALIMIIGMMGNILLAAVTKWKYIYLSGHVLFYMSCMIAVALQQIGMNPAWNKDAWMILMVGGLFMSMYLIISPAISQRFMKVITKTDTIAMAHTSGISYAIAGYIGEGLLKVSKKDKLKSTEEINFPKGLAFLRNSNVSVVLTMLLLFIILYITAWIKIGKAGLVDIGYVSSDGSVIVQIIIDAFTFAAGIEIILFGVRTVLAELVPAFKGVSEKLVKGAKPALDCPVVFPYAPNAVFIGFLSSLVGGIIMMAITIGLSKADSVLFAIIIPGVTAHFFTGATAGVFGNAKGGVWGSILGGFVNGILITLVPIAFWALSLVDKTEPMVWGDADYAFGLILGIFSFIKLAWTKYLVLAVFLVLFGFMVTLGAILQRKVNKNTSANTPETPKVSTTETTRTVKK</sequence>
<feature type="transmembrane region" description="Helical" evidence="15">
    <location>
        <begin position="40"/>
        <end position="64"/>
    </location>
</feature>
<evidence type="ECO:0000256" key="11">
    <source>
        <dbReference type="ARBA" id="ARBA00038218"/>
    </source>
</evidence>
<dbReference type="NCBIfam" id="NF009553">
    <property type="entry name" value="PRK12997.1-5"/>
    <property type="match status" value="1"/>
</dbReference>
<feature type="transmembrane region" description="Helical" evidence="15">
    <location>
        <begin position="152"/>
        <end position="169"/>
    </location>
</feature>
<dbReference type="AlphaFoldDB" id="A0A2K8KPK7"/>
<evidence type="ECO:0000256" key="8">
    <source>
        <dbReference type="ARBA" id="ARBA00022989"/>
    </source>
</evidence>
<dbReference type="PANTHER" id="PTHR33843:SF4">
    <property type="entry name" value="ASCORBATE-SPECIFIC PTS SYSTEM EIIC COMPONENT"/>
    <property type="match status" value="1"/>
</dbReference>
<name>A0A2K8KPK7_9MOLU</name>
<feature type="transmembrane region" description="Helical" evidence="15">
    <location>
        <begin position="6"/>
        <end position="28"/>
    </location>
</feature>
<reference evidence="16 17" key="1">
    <citation type="submission" date="2017-11" db="EMBL/GenBank/DDBJ databases">
        <title>Complete genome sequence of Spiroplasma clarkii CN-5 (DSM 19994).</title>
        <authorList>
            <person name="Tsai Y.-M."/>
            <person name="Chang A."/>
            <person name="Lo W.-S."/>
            <person name="Kuo C.-H."/>
        </authorList>
    </citation>
    <scope>NUCLEOTIDE SEQUENCE [LARGE SCALE GENOMIC DNA]</scope>
    <source>
        <strain evidence="16 17">CN-5</strain>
    </source>
</reference>
<dbReference type="InterPro" id="IPR004703">
    <property type="entry name" value="PTS_sugar-sp_permease"/>
</dbReference>
<keyword evidence="5" id="KW-0762">Sugar transport</keyword>
<evidence type="ECO:0000256" key="6">
    <source>
        <dbReference type="ARBA" id="ARBA00022683"/>
    </source>
</evidence>
<feature type="transmembrane region" description="Helical" evidence="15">
    <location>
        <begin position="236"/>
        <end position="255"/>
    </location>
</feature>
<feature type="transmembrane region" description="Helical" evidence="15">
    <location>
        <begin position="396"/>
        <end position="418"/>
    </location>
</feature>
<feature type="transmembrane region" description="Helical" evidence="15">
    <location>
        <begin position="335"/>
        <end position="356"/>
    </location>
</feature>
<evidence type="ECO:0000313" key="17">
    <source>
        <dbReference type="Proteomes" id="UP000231179"/>
    </source>
</evidence>
<evidence type="ECO:0000256" key="10">
    <source>
        <dbReference type="ARBA" id="ARBA00037387"/>
    </source>
</evidence>
<evidence type="ECO:0000256" key="15">
    <source>
        <dbReference type="SAM" id="Phobius"/>
    </source>
</evidence>
<keyword evidence="8 15" id="KW-1133">Transmembrane helix</keyword>
<accession>A0A2K8KPK7</accession>
<evidence type="ECO:0000256" key="4">
    <source>
        <dbReference type="ARBA" id="ARBA00022475"/>
    </source>
</evidence>
<dbReference type="NCBIfam" id="NF006920">
    <property type="entry name" value="PRK09410.1-2"/>
    <property type="match status" value="1"/>
</dbReference>
<evidence type="ECO:0000256" key="7">
    <source>
        <dbReference type="ARBA" id="ARBA00022692"/>
    </source>
</evidence>
<comment type="function">
    <text evidence="10">The phosphoenolpyruvate-dependent sugar phosphotransferase system (sugar PTS), a major carbohydrate active transport system, catalyzes the phosphorylation of incoming sugar substrates concomitantly with their translocation across the cell membrane. The enzyme II UlaABC PTS system is involved in ascorbate transport.</text>
</comment>
<feature type="transmembrane region" description="Helical" evidence="15">
    <location>
        <begin position="362"/>
        <end position="384"/>
    </location>
</feature>
<dbReference type="InterPro" id="IPR051562">
    <property type="entry name" value="Ascorbate-PTS_EIIC"/>
</dbReference>
<organism evidence="16 17">
    <name type="scientific">Spiroplasma clarkii</name>
    <dbReference type="NCBI Taxonomy" id="2139"/>
    <lineage>
        <taxon>Bacteria</taxon>
        <taxon>Bacillati</taxon>
        <taxon>Mycoplasmatota</taxon>
        <taxon>Mollicutes</taxon>
        <taxon>Entomoplasmatales</taxon>
        <taxon>Spiroplasmataceae</taxon>
        <taxon>Spiroplasma</taxon>
    </lineage>
</organism>
<evidence type="ECO:0000313" key="16">
    <source>
        <dbReference type="EMBL" id="ATX71096.1"/>
    </source>
</evidence>
<proteinExistence type="inferred from homology"/>
<keyword evidence="17" id="KW-1185">Reference proteome</keyword>
<evidence type="ECO:0000256" key="2">
    <source>
        <dbReference type="ARBA" id="ARBA00011738"/>
    </source>
</evidence>